<dbReference type="Proteomes" id="UP000195569">
    <property type="component" value="Unassembled WGS sequence"/>
</dbReference>
<dbReference type="InterPro" id="IPR002525">
    <property type="entry name" value="Transp_IS110-like_N"/>
</dbReference>
<organism evidence="3 4">
    <name type="scientific">Paraburkholderia piptadeniae</name>
    <dbReference type="NCBI Taxonomy" id="1701573"/>
    <lineage>
        <taxon>Bacteria</taxon>
        <taxon>Pseudomonadati</taxon>
        <taxon>Pseudomonadota</taxon>
        <taxon>Betaproteobacteria</taxon>
        <taxon>Burkholderiales</taxon>
        <taxon>Burkholderiaceae</taxon>
        <taxon>Paraburkholderia</taxon>
    </lineage>
</organism>
<dbReference type="PANTHER" id="PTHR33055">
    <property type="entry name" value="TRANSPOSASE FOR INSERTION SEQUENCE ELEMENT IS1111A"/>
    <property type="match status" value="1"/>
</dbReference>
<dbReference type="PANTHER" id="PTHR33055:SF3">
    <property type="entry name" value="PUTATIVE TRANSPOSASE FOR IS117-RELATED"/>
    <property type="match status" value="1"/>
</dbReference>
<keyword evidence="4" id="KW-1185">Reference proteome</keyword>
<name>A0A1N7SLS9_9BURK</name>
<feature type="domain" description="Transposase IS110-like N-terminal" evidence="1">
    <location>
        <begin position="6"/>
        <end position="143"/>
    </location>
</feature>
<evidence type="ECO:0000259" key="1">
    <source>
        <dbReference type="Pfam" id="PF01548"/>
    </source>
</evidence>
<dbReference type="GO" id="GO:0006313">
    <property type="term" value="P:DNA transposition"/>
    <property type="evidence" value="ECO:0007669"/>
    <property type="project" value="InterPro"/>
</dbReference>
<accession>A0A1N7SLS9</accession>
<reference evidence="3" key="1">
    <citation type="submission" date="2016-12" db="EMBL/GenBank/DDBJ databases">
        <authorList>
            <person name="Moulin L."/>
        </authorList>
    </citation>
    <scope>NUCLEOTIDE SEQUENCE [LARGE SCALE GENOMIC DNA]</scope>
    <source>
        <strain evidence="3">STM 7183</strain>
    </source>
</reference>
<dbReference type="EMBL" id="CYGY02000063">
    <property type="protein sequence ID" value="SIT48330.1"/>
    <property type="molecule type" value="Genomic_DNA"/>
</dbReference>
<dbReference type="Pfam" id="PF02371">
    <property type="entry name" value="Transposase_20"/>
    <property type="match status" value="1"/>
</dbReference>
<dbReference type="RefSeq" id="WP_087737958.1">
    <property type="nucleotide sequence ID" value="NZ_CYGY02000063.1"/>
</dbReference>
<dbReference type="GO" id="GO:0003677">
    <property type="term" value="F:DNA binding"/>
    <property type="evidence" value="ECO:0007669"/>
    <property type="project" value="InterPro"/>
</dbReference>
<gene>
    <name evidence="3" type="ORF">BN2476_630119</name>
</gene>
<dbReference type="NCBIfam" id="NF033542">
    <property type="entry name" value="transpos_IS110"/>
    <property type="match status" value="1"/>
</dbReference>
<dbReference type="InterPro" id="IPR003346">
    <property type="entry name" value="Transposase_20"/>
</dbReference>
<evidence type="ECO:0000259" key="2">
    <source>
        <dbReference type="Pfam" id="PF02371"/>
    </source>
</evidence>
<protein>
    <submittedName>
        <fullName evidence="3">Transposase</fullName>
    </submittedName>
</protein>
<evidence type="ECO:0000313" key="4">
    <source>
        <dbReference type="Proteomes" id="UP000195569"/>
    </source>
</evidence>
<dbReference type="Pfam" id="PF01548">
    <property type="entry name" value="DEDD_Tnp_IS110"/>
    <property type="match status" value="1"/>
</dbReference>
<dbReference type="GO" id="GO:0004803">
    <property type="term" value="F:transposase activity"/>
    <property type="evidence" value="ECO:0007669"/>
    <property type="project" value="InterPro"/>
</dbReference>
<comment type="caution">
    <text evidence="3">The sequence shown here is derived from an EMBL/GenBank/DDBJ whole genome shotgun (WGS) entry which is preliminary data.</text>
</comment>
<dbReference type="AlphaFoldDB" id="A0A1N7SLS9"/>
<dbReference type="OrthoDB" id="5289737at2"/>
<sequence length="341" mass="38907">MNSVTLGIDLGKRWFHVVGCDGGGRVLLREKFSRSQLLQFMAQHQPCLVGIETCCGSQYLARKFQGFGHEVRLLPAQYVKPFVKSQKNDFNDAQAIAEAVRLPTMRFVPLKTEEQMDVQALHRARERVLQQRLALTNQIRGLLLDRGIEIAQGFYALRTTLPALLEDDDSGLTPMLRDLGRMLLDMWNRTEATIDQMNNRITCMSRDSELCRRLQTIPGIGVLLSTAIVSAVGDASAFRRARDLAAWVGLVPQQHTTRGKPRLLCITKRGNGYLRRLFVQGARALWVWKDKHPNDPVQRWLLQLAERRHIHIAICALANKLVRIAWAVMRSGIEFQHRYHI</sequence>
<feature type="domain" description="Transposase IS116/IS110/IS902 C-terminal" evidence="2">
    <location>
        <begin position="211"/>
        <end position="289"/>
    </location>
</feature>
<dbReference type="InterPro" id="IPR047650">
    <property type="entry name" value="Transpos_IS110"/>
</dbReference>
<evidence type="ECO:0000313" key="3">
    <source>
        <dbReference type="EMBL" id="SIT48330.1"/>
    </source>
</evidence>
<proteinExistence type="predicted"/>